<evidence type="ECO:0000256" key="3">
    <source>
        <dbReference type="ARBA" id="ARBA00022448"/>
    </source>
</evidence>
<dbReference type="InterPro" id="IPR039424">
    <property type="entry name" value="SBP_5"/>
</dbReference>
<evidence type="ECO:0000313" key="8">
    <source>
        <dbReference type="EMBL" id="TMR34320.1"/>
    </source>
</evidence>
<evidence type="ECO:0000256" key="1">
    <source>
        <dbReference type="ARBA" id="ARBA00004196"/>
    </source>
</evidence>
<accession>A0A5S4H628</accession>
<dbReference type="GO" id="GO:0030313">
    <property type="term" value="C:cell envelope"/>
    <property type="evidence" value="ECO:0007669"/>
    <property type="project" value="UniProtKB-SubCell"/>
</dbReference>
<comment type="caution">
    <text evidence="8">The sequence shown here is derived from an EMBL/GenBank/DDBJ whole genome shotgun (WGS) entry which is preliminary data.</text>
</comment>
<dbReference type="PIRSF" id="PIRSF002741">
    <property type="entry name" value="MppA"/>
    <property type="match status" value="1"/>
</dbReference>
<feature type="compositionally biased region" description="Polar residues" evidence="5">
    <location>
        <begin position="37"/>
        <end position="54"/>
    </location>
</feature>
<feature type="region of interest" description="Disordered" evidence="5">
    <location>
        <begin position="29"/>
        <end position="54"/>
    </location>
</feature>
<feature type="signal peptide" evidence="6">
    <location>
        <begin position="1"/>
        <end position="27"/>
    </location>
</feature>
<organism evidence="8 9">
    <name type="scientific">Nonomuraea zeae</name>
    <dbReference type="NCBI Taxonomy" id="1642303"/>
    <lineage>
        <taxon>Bacteria</taxon>
        <taxon>Bacillati</taxon>
        <taxon>Actinomycetota</taxon>
        <taxon>Actinomycetes</taxon>
        <taxon>Streptosporangiales</taxon>
        <taxon>Streptosporangiaceae</taxon>
        <taxon>Nonomuraea</taxon>
    </lineage>
</organism>
<dbReference type="GO" id="GO:0042597">
    <property type="term" value="C:periplasmic space"/>
    <property type="evidence" value="ECO:0007669"/>
    <property type="project" value="UniProtKB-ARBA"/>
</dbReference>
<dbReference type="Gene3D" id="3.10.105.10">
    <property type="entry name" value="Dipeptide-binding Protein, Domain 3"/>
    <property type="match status" value="1"/>
</dbReference>
<dbReference type="InterPro" id="IPR000914">
    <property type="entry name" value="SBP_5_dom"/>
</dbReference>
<keyword evidence="3" id="KW-0813">Transport</keyword>
<keyword evidence="9" id="KW-1185">Reference proteome</keyword>
<dbReference type="SUPFAM" id="SSF53850">
    <property type="entry name" value="Periplasmic binding protein-like II"/>
    <property type="match status" value="1"/>
</dbReference>
<evidence type="ECO:0000259" key="7">
    <source>
        <dbReference type="Pfam" id="PF00496"/>
    </source>
</evidence>
<gene>
    <name evidence="8" type="ORF">ETD85_17290</name>
</gene>
<dbReference type="CDD" id="cd08492">
    <property type="entry name" value="PBP2_NikA_DppA_OppA_like_15"/>
    <property type="match status" value="1"/>
</dbReference>
<dbReference type="PANTHER" id="PTHR30290:SF10">
    <property type="entry name" value="PERIPLASMIC OLIGOPEPTIDE-BINDING PROTEIN-RELATED"/>
    <property type="match status" value="1"/>
</dbReference>
<proteinExistence type="inferred from homology"/>
<dbReference type="Gene3D" id="3.40.190.10">
    <property type="entry name" value="Periplasmic binding protein-like II"/>
    <property type="match status" value="1"/>
</dbReference>
<evidence type="ECO:0000256" key="5">
    <source>
        <dbReference type="SAM" id="MobiDB-lite"/>
    </source>
</evidence>
<dbReference type="Proteomes" id="UP000306628">
    <property type="component" value="Unassembled WGS sequence"/>
</dbReference>
<comment type="similarity">
    <text evidence="2">Belongs to the bacterial solute-binding protein 5 family.</text>
</comment>
<dbReference type="GO" id="GO:0015833">
    <property type="term" value="P:peptide transport"/>
    <property type="evidence" value="ECO:0007669"/>
    <property type="project" value="TreeGrafter"/>
</dbReference>
<dbReference type="RefSeq" id="WP_138690742.1">
    <property type="nucleotide sequence ID" value="NZ_JBHSAZ010000025.1"/>
</dbReference>
<protein>
    <submittedName>
        <fullName evidence="8">ABC transporter substrate-binding protein</fullName>
    </submittedName>
</protein>
<name>A0A5S4H628_9ACTN</name>
<dbReference type="PROSITE" id="PS51257">
    <property type="entry name" value="PROKAR_LIPOPROTEIN"/>
    <property type="match status" value="1"/>
</dbReference>
<sequence length="531" mass="55752">MPARTRATAAGLALAAALAACGTAEPAALPAPATPQRGGTITFGLQSPPQSANPRQFTDTATVYIARQLADSLVAQDPATGEIVPWLARSWEVNENATRFTFHLRAGVTFPDGSPLTAEVVKANFDDLLANKAKLNPAITAVISSLKGAAATGADEVSVTFSRPNAPFLQAATGTALSILAPETLRLPFDQRFDKIVGSGPFVLDSLSGDKATLSRRAGYGWAPRGGKQGEAYLDKVVFTAIPESGVRAGSLESGQVQAIGDVPPADAQSLRDGGFQLVTHPNPGLVWGLIPISARAPLDDVRVRRAISLAVDGTEVRDTVLSPDFAPATSVLAATTPGYANLAAKVGFRPEEAARLLDEAGWTAGPDGVRAKGGKKLSLVVGWFRNYSANQRMLELIKARLGAVGVDLQLLEQTGGQLLDGLAKARYDFFWTNGTQADGDILRSSFSSAPPNYYRIDDPALERLLQQQVAIGGKKARDAVLAEIQSHLVDQALFIPVVEQTTVLAVAPSLHGITLGAASELTQLAAVWLS</sequence>
<dbReference type="InterPro" id="IPR030678">
    <property type="entry name" value="Peptide/Ni-bd"/>
</dbReference>
<dbReference type="GO" id="GO:1904680">
    <property type="term" value="F:peptide transmembrane transporter activity"/>
    <property type="evidence" value="ECO:0007669"/>
    <property type="project" value="TreeGrafter"/>
</dbReference>
<keyword evidence="4 6" id="KW-0732">Signal</keyword>
<dbReference type="Pfam" id="PF00496">
    <property type="entry name" value="SBP_bac_5"/>
    <property type="match status" value="1"/>
</dbReference>
<feature type="domain" description="Solute-binding protein family 5" evidence="7">
    <location>
        <begin position="82"/>
        <end position="440"/>
    </location>
</feature>
<dbReference type="OrthoDB" id="5240629at2"/>
<reference evidence="8 9" key="1">
    <citation type="submission" date="2019-05" db="EMBL/GenBank/DDBJ databases">
        <title>Draft genome sequence of Nonomuraea zeae DSM 100528.</title>
        <authorList>
            <person name="Saricaoglu S."/>
            <person name="Isik K."/>
        </authorList>
    </citation>
    <scope>NUCLEOTIDE SEQUENCE [LARGE SCALE GENOMIC DNA]</scope>
    <source>
        <strain evidence="8 9">DSM 100528</strain>
    </source>
</reference>
<evidence type="ECO:0000256" key="2">
    <source>
        <dbReference type="ARBA" id="ARBA00005695"/>
    </source>
</evidence>
<comment type="subcellular location">
    <subcellularLocation>
        <location evidence="1">Cell envelope</location>
    </subcellularLocation>
</comment>
<dbReference type="AlphaFoldDB" id="A0A5S4H628"/>
<evidence type="ECO:0000313" key="9">
    <source>
        <dbReference type="Proteomes" id="UP000306628"/>
    </source>
</evidence>
<evidence type="ECO:0000256" key="6">
    <source>
        <dbReference type="SAM" id="SignalP"/>
    </source>
</evidence>
<dbReference type="GO" id="GO:0043190">
    <property type="term" value="C:ATP-binding cassette (ABC) transporter complex"/>
    <property type="evidence" value="ECO:0007669"/>
    <property type="project" value="InterPro"/>
</dbReference>
<dbReference type="PANTHER" id="PTHR30290">
    <property type="entry name" value="PERIPLASMIC BINDING COMPONENT OF ABC TRANSPORTER"/>
    <property type="match status" value="1"/>
</dbReference>
<evidence type="ECO:0000256" key="4">
    <source>
        <dbReference type="ARBA" id="ARBA00022729"/>
    </source>
</evidence>
<feature type="chain" id="PRO_5038620089" evidence="6">
    <location>
        <begin position="28"/>
        <end position="531"/>
    </location>
</feature>
<dbReference type="EMBL" id="VCKX01000046">
    <property type="protein sequence ID" value="TMR34320.1"/>
    <property type="molecule type" value="Genomic_DNA"/>
</dbReference>